<dbReference type="GO" id="GO:0050918">
    <property type="term" value="P:positive chemotaxis"/>
    <property type="evidence" value="ECO:0007669"/>
    <property type="project" value="TreeGrafter"/>
</dbReference>
<dbReference type="GO" id="GO:0009306">
    <property type="term" value="P:protein secretion"/>
    <property type="evidence" value="ECO:0007669"/>
    <property type="project" value="InterPro"/>
</dbReference>
<reference evidence="6 7" key="1">
    <citation type="submission" date="2015-05" db="EMBL/GenBank/DDBJ databases">
        <title>Draft genome of Burkholderia cepacia LK29.</title>
        <authorList>
            <person name="Chan X.Y."/>
        </authorList>
    </citation>
    <scope>NUCLEOTIDE SEQUENCE [LARGE SCALE GENOMIC DNA]</scope>
    <source>
        <strain evidence="6 7">LK29</strain>
    </source>
</reference>
<dbReference type="PRINTS" id="PR01339">
    <property type="entry name" value="TYPE3OMOPROT"/>
</dbReference>
<dbReference type="Gene3D" id="2.30.330.10">
    <property type="entry name" value="SpoA-like"/>
    <property type="match status" value="1"/>
</dbReference>
<keyword evidence="3" id="KW-0843">Virulence</keyword>
<dbReference type="InterPro" id="IPR058805">
    <property type="entry name" value="SpaO_FliMN_C_rel"/>
</dbReference>
<organism evidence="6 7">
    <name type="scientific">Burkholderia cepacia</name>
    <name type="common">Pseudomonas cepacia</name>
    <dbReference type="NCBI Taxonomy" id="292"/>
    <lineage>
        <taxon>Bacteria</taxon>
        <taxon>Pseudomonadati</taxon>
        <taxon>Pseudomonadota</taxon>
        <taxon>Betaproteobacteria</taxon>
        <taxon>Burkholderiales</taxon>
        <taxon>Burkholderiaceae</taxon>
        <taxon>Burkholderia</taxon>
        <taxon>Burkholderia cepacia complex</taxon>
    </lineage>
</organism>
<comment type="similarity">
    <text evidence="1">Belongs to the FliN/MopA/SpaO family.</text>
</comment>
<evidence type="ECO:0000259" key="5">
    <source>
        <dbReference type="Pfam" id="PF26304"/>
    </source>
</evidence>
<evidence type="ECO:0000313" key="7">
    <source>
        <dbReference type="Proteomes" id="UP000036338"/>
    </source>
</evidence>
<dbReference type="SUPFAM" id="SSF101801">
    <property type="entry name" value="Surface presentation of antigens (SPOA)"/>
    <property type="match status" value="1"/>
</dbReference>
<feature type="domain" description="SpaO FliM/N C-terminal related" evidence="5">
    <location>
        <begin position="13"/>
        <end position="73"/>
    </location>
</feature>
<evidence type="ECO:0000256" key="1">
    <source>
        <dbReference type="ARBA" id="ARBA00009226"/>
    </source>
</evidence>
<dbReference type="InterPro" id="IPR003283">
    <property type="entry name" value="T3SS_OMP_SpaO"/>
</dbReference>
<dbReference type="InterPro" id="IPR001543">
    <property type="entry name" value="FliN-like_C"/>
</dbReference>
<name>A0A0J5YRS2_BURCE</name>
<evidence type="ECO:0000256" key="2">
    <source>
        <dbReference type="ARBA" id="ARBA00021925"/>
    </source>
</evidence>
<comment type="caution">
    <text evidence="6">The sequence shown here is derived from an EMBL/GenBank/DDBJ whole genome shotgun (WGS) entry which is preliminary data.</text>
</comment>
<accession>A0A0J5YRS2</accession>
<dbReference type="EMBL" id="LDWR01000122">
    <property type="protein sequence ID" value="KML40108.1"/>
    <property type="molecule type" value="Genomic_DNA"/>
</dbReference>
<dbReference type="PANTHER" id="PTHR30034">
    <property type="entry name" value="FLAGELLAR MOTOR SWITCH PROTEIN FLIM"/>
    <property type="match status" value="1"/>
</dbReference>
<dbReference type="AlphaFoldDB" id="A0A0J5YRS2"/>
<protein>
    <recommendedName>
        <fullName evidence="2">Surface presentation of antigens protein SpaO</fullName>
    </recommendedName>
</protein>
<sequence length="168" mass="18707">MPREALSADIVPTLPVPLDWLLGVSAVSLRVLRRMRPGDVMLITDARCRVHSQGMALFDYVVTEEGVVMENLIENAKELEVEAPVTSSSFNIERLPLTVEFVLQQSTVTLTTLQRMEPGQVFPMESDAARRVRLRVNGQWAAQGELVQLDAGLGVELTEIFMERGDVE</sequence>
<proteinExistence type="inferred from homology"/>
<gene>
    <name evidence="6" type="ORF">VL15_38265</name>
</gene>
<dbReference type="Pfam" id="PF01052">
    <property type="entry name" value="FliMN_C"/>
    <property type="match status" value="1"/>
</dbReference>
<evidence type="ECO:0000313" key="6">
    <source>
        <dbReference type="EMBL" id="KML40108.1"/>
    </source>
</evidence>
<dbReference type="PATRIC" id="fig|292.27.peg.976"/>
<dbReference type="PANTHER" id="PTHR30034:SF5">
    <property type="entry name" value="SECRETION SYSTEM APPARATUS PROTEIN SSAQ"/>
    <property type="match status" value="1"/>
</dbReference>
<dbReference type="GO" id="GO:0071978">
    <property type="term" value="P:bacterial-type flagellum-dependent swarming motility"/>
    <property type="evidence" value="ECO:0007669"/>
    <property type="project" value="TreeGrafter"/>
</dbReference>
<dbReference type="InterPro" id="IPR036429">
    <property type="entry name" value="SpoA-like_sf"/>
</dbReference>
<feature type="domain" description="Flagellar motor switch protein FliN-like C-terminal" evidence="4">
    <location>
        <begin position="92"/>
        <end position="160"/>
    </location>
</feature>
<evidence type="ECO:0000256" key="3">
    <source>
        <dbReference type="ARBA" id="ARBA00023026"/>
    </source>
</evidence>
<evidence type="ECO:0000259" key="4">
    <source>
        <dbReference type="Pfam" id="PF01052"/>
    </source>
</evidence>
<dbReference type="Pfam" id="PF26304">
    <property type="entry name" value="FliMN_C_rel"/>
    <property type="match status" value="1"/>
</dbReference>
<dbReference type="Proteomes" id="UP000036338">
    <property type="component" value="Unassembled WGS sequence"/>
</dbReference>